<evidence type="ECO:0000256" key="7">
    <source>
        <dbReference type="ARBA" id="ARBA00022989"/>
    </source>
</evidence>
<feature type="transmembrane region" description="Helical" evidence="11">
    <location>
        <begin position="69"/>
        <end position="102"/>
    </location>
</feature>
<evidence type="ECO:0000256" key="6">
    <source>
        <dbReference type="ARBA" id="ARBA00022692"/>
    </source>
</evidence>
<comment type="similarity">
    <text evidence="11">Belongs to the CysZ family.</text>
</comment>
<dbReference type="HAMAP" id="MF_00468">
    <property type="entry name" value="CysZ"/>
    <property type="match status" value="1"/>
</dbReference>
<keyword evidence="8 11" id="KW-0764">Sulfate transport</keyword>
<sequence length="260" mass="29765">MIHLFSGPASLAAGFRLITMPGMKRFVLVPLLSNIIILSVFIWLTLGLIDGWLDSLIAFLPEWLSFLGWLLWPLALIAMLGFVLYGFNATTALIAAPFNGLLAEKIELKLRNGQVDFPDETIAEMAKRSLHRELQKQWFFLKRVVLLLIISFIPVVNLISPVLWFMFSVWMLSIQYMDYPMDNHKVDFHAMQRRLKQNWWHTVSFGLVCYLLMFIPFINLIFMPAAVAGATWLWVRQLSVYPDANLSSVSLNAPSGMKDI</sequence>
<dbReference type="NCBIfam" id="NF003433">
    <property type="entry name" value="PRK04949.1"/>
    <property type="match status" value="1"/>
</dbReference>
<dbReference type="GO" id="GO:0019344">
    <property type="term" value="P:cysteine biosynthetic process"/>
    <property type="evidence" value="ECO:0007669"/>
    <property type="project" value="UniProtKB-UniRule"/>
</dbReference>
<evidence type="ECO:0000256" key="11">
    <source>
        <dbReference type="HAMAP-Rule" id="MF_00468"/>
    </source>
</evidence>
<feature type="transmembrane region" description="Helical" evidence="11">
    <location>
        <begin position="26"/>
        <end position="49"/>
    </location>
</feature>
<dbReference type="GO" id="GO:0005886">
    <property type="term" value="C:plasma membrane"/>
    <property type="evidence" value="ECO:0007669"/>
    <property type="project" value="UniProtKB-SubCell"/>
</dbReference>
<dbReference type="Pfam" id="PF07264">
    <property type="entry name" value="EI24"/>
    <property type="match status" value="1"/>
</dbReference>
<keyword evidence="7 11" id="KW-1133">Transmembrane helix</keyword>
<dbReference type="GO" id="GO:0009675">
    <property type="term" value="F:high-affinity sulfate:proton symporter activity"/>
    <property type="evidence" value="ECO:0007669"/>
    <property type="project" value="TreeGrafter"/>
</dbReference>
<proteinExistence type="inferred from homology"/>
<keyword evidence="9 11" id="KW-0472">Membrane</keyword>
<protein>
    <recommendedName>
        <fullName evidence="11">Sulfate transporter CysZ</fullName>
    </recommendedName>
</protein>
<keyword evidence="10 11" id="KW-0198">Cysteine biosynthesis</keyword>
<keyword evidence="4 11" id="KW-0997">Cell inner membrane</keyword>
<dbReference type="EMBL" id="MTSD02000003">
    <property type="protein sequence ID" value="OOV87340.1"/>
    <property type="molecule type" value="Genomic_DNA"/>
</dbReference>
<keyword evidence="13" id="KW-1185">Reference proteome</keyword>
<evidence type="ECO:0000256" key="1">
    <source>
        <dbReference type="ARBA" id="ARBA00004141"/>
    </source>
</evidence>
<comment type="function">
    <text evidence="11">High affinity, high specificity proton-dependent sulfate transporter, which mediates sulfate uptake. Provides the sulfur source for the cysteine synthesis pathway.</text>
</comment>
<feature type="transmembrane region" description="Helical" evidence="11">
    <location>
        <begin position="202"/>
        <end position="235"/>
    </location>
</feature>
<evidence type="ECO:0000256" key="5">
    <source>
        <dbReference type="ARBA" id="ARBA00022605"/>
    </source>
</evidence>
<dbReference type="PANTHER" id="PTHR37468">
    <property type="entry name" value="SULFATE TRANSPORTER CYSZ"/>
    <property type="match status" value="1"/>
</dbReference>
<keyword evidence="6 11" id="KW-0812">Transmembrane</keyword>
<evidence type="ECO:0000313" key="12">
    <source>
        <dbReference type="EMBL" id="OOV87340.1"/>
    </source>
</evidence>
<dbReference type="RefSeq" id="WP_078319703.1">
    <property type="nucleotide sequence ID" value="NZ_FXTS01000003.1"/>
</dbReference>
<evidence type="ECO:0000256" key="3">
    <source>
        <dbReference type="ARBA" id="ARBA00022475"/>
    </source>
</evidence>
<dbReference type="InterPro" id="IPR050480">
    <property type="entry name" value="CysZ-like"/>
</dbReference>
<dbReference type="PANTHER" id="PTHR37468:SF1">
    <property type="entry name" value="SULFATE TRANSPORTER CYSZ"/>
    <property type="match status" value="1"/>
</dbReference>
<evidence type="ECO:0000256" key="2">
    <source>
        <dbReference type="ARBA" id="ARBA00022448"/>
    </source>
</evidence>
<dbReference type="InterPro" id="IPR022985">
    <property type="entry name" value="Sulfate_CysZ"/>
</dbReference>
<evidence type="ECO:0000256" key="8">
    <source>
        <dbReference type="ARBA" id="ARBA00023032"/>
    </source>
</evidence>
<accession>A0A1T1HC78</accession>
<reference evidence="12" key="1">
    <citation type="submission" date="2017-02" db="EMBL/GenBank/DDBJ databases">
        <title>Draft Genome Sequence of the Salt Water Bacterium Oceanospirillum linum ATCC 11336.</title>
        <authorList>
            <person name="Trachtenberg A.M."/>
            <person name="Carney J.G."/>
            <person name="Linnane J.D."/>
            <person name="Rheaume B.A."/>
            <person name="Pitts N.L."/>
            <person name="Mykles D.L."/>
            <person name="Maclea K.S."/>
        </authorList>
    </citation>
    <scope>NUCLEOTIDE SEQUENCE [LARGE SCALE GENOMIC DNA]</scope>
    <source>
        <strain evidence="12">ATCC 11336</strain>
    </source>
</reference>
<evidence type="ECO:0000256" key="9">
    <source>
        <dbReference type="ARBA" id="ARBA00023136"/>
    </source>
</evidence>
<dbReference type="InterPro" id="IPR059112">
    <property type="entry name" value="CysZ/EI24"/>
</dbReference>
<comment type="caution">
    <text evidence="12">The sequence shown here is derived from an EMBL/GenBank/DDBJ whole genome shotgun (WGS) entry which is preliminary data.</text>
</comment>
<dbReference type="STRING" id="966.BTA35_0210260"/>
<feature type="transmembrane region" description="Helical" evidence="11">
    <location>
        <begin position="138"/>
        <end position="156"/>
    </location>
</feature>
<comment type="subcellular location">
    <subcellularLocation>
        <location evidence="11">Cell inner membrane</location>
        <topology evidence="11">Multi-pass membrane protein</topology>
    </subcellularLocation>
    <subcellularLocation>
        <location evidence="1">Membrane</location>
        <topology evidence="1">Multi-pass membrane protein</topology>
    </subcellularLocation>
</comment>
<evidence type="ECO:0000256" key="10">
    <source>
        <dbReference type="ARBA" id="ARBA00023192"/>
    </source>
</evidence>
<keyword evidence="5 11" id="KW-0028">Amino-acid biosynthesis</keyword>
<evidence type="ECO:0000256" key="4">
    <source>
        <dbReference type="ARBA" id="ARBA00022519"/>
    </source>
</evidence>
<evidence type="ECO:0000313" key="13">
    <source>
        <dbReference type="Proteomes" id="UP000190064"/>
    </source>
</evidence>
<organism evidence="12 13">
    <name type="scientific">Oceanospirillum linum</name>
    <dbReference type="NCBI Taxonomy" id="966"/>
    <lineage>
        <taxon>Bacteria</taxon>
        <taxon>Pseudomonadati</taxon>
        <taxon>Pseudomonadota</taxon>
        <taxon>Gammaproteobacteria</taxon>
        <taxon>Oceanospirillales</taxon>
        <taxon>Oceanospirillaceae</taxon>
        <taxon>Oceanospirillum</taxon>
    </lineage>
</organism>
<keyword evidence="3 11" id="KW-1003">Cell membrane</keyword>
<dbReference type="Proteomes" id="UP000190064">
    <property type="component" value="Unassembled WGS sequence"/>
</dbReference>
<name>A0A1T1HC78_OCELI</name>
<dbReference type="AlphaFoldDB" id="A0A1T1HC78"/>
<keyword evidence="2 11" id="KW-0813">Transport</keyword>
<dbReference type="GO" id="GO:0000103">
    <property type="term" value="P:sulfate assimilation"/>
    <property type="evidence" value="ECO:0007669"/>
    <property type="project" value="InterPro"/>
</dbReference>
<gene>
    <name evidence="11" type="primary">cysZ</name>
    <name evidence="12" type="ORF">BTA35_0210260</name>
</gene>